<dbReference type="PRINTS" id="PR01959">
    <property type="entry name" value="SBIMPHPHTASE"/>
</dbReference>
<accession>A0A2D2Q0Z4</accession>
<evidence type="ECO:0000256" key="3">
    <source>
        <dbReference type="ARBA" id="ARBA00009759"/>
    </source>
</evidence>
<dbReference type="PROSITE" id="PS00630">
    <property type="entry name" value="IMP_2"/>
    <property type="match status" value="1"/>
</dbReference>
<evidence type="ECO:0000256" key="6">
    <source>
        <dbReference type="ARBA" id="ARBA00022842"/>
    </source>
</evidence>
<dbReference type="GO" id="GO:0008934">
    <property type="term" value="F:inositol monophosphate 1-phosphatase activity"/>
    <property type="evidence" value="ECO:0007669"/>
    <property type="project" value="InterPro"/>
</dbReference>
<dbReference type="Proteomes" id="UP000231057">
    <property type="component" value="Chromosome"/>
</dbReference>
<dbReference type="RefSeq" id="WP_099798532.1">
    <property type="nucleotide sequence ID" value="NZ_CP018092.1"/>
</dbReference>
<feature type="binding site" evidence="7">
    <location>
        <position position="95"/>
    </location>
    <ligand>
        <name>Mg(2+)</name>
        <dbReference type="ChEBI" id="CHEBI:18420"/>
        <label>1</label>
        <note>catalytic</note>
    </ligand>
</feature>
<feature type="binding site" evidence="7">
    <location>
        <position position="98"/>
    </location>
    <ligand>
        <name>Mg(2+)</name>
        <dbReference type="ChEBI" id="CHEBI:18420"/>
        <label>1</label>
        <note>catalytic</note>
    </ligand>
</feature>
<keyword evidence="5 8" id="KW-0378">Hydrolase</keyword>
<protein>
    <recommendedName>
        <fullName evidence="8">Inositol-1-monophosphatase</fullName>
        <ecNumber evidence="8">3.1.3.25</ecNumber>
    </recommendedName>
</protein>
<dbReference type="PANTHER" id="PTHR20854:SF4">
    <property type="entry name" value="INOSITOL-1-MONOPHOSPHATASE-RELATED"/>
    <property type="match status" value="1"/>
</dbReference>
<sequence>MASVNCSLPEVERQRYLEIATEAALAGGAVLQQYWGKLSEIEEKGRAGDLVTVADRQSEAAVLDVLQRHCPHHAILAEESGFSGMQQNEFLWAIDPLDGTTNYAHQYPFSAVSVALLVAGEPHVGVVYDPFHRELFRGATGLGATRDRQRIRVSDTSELSKSLLVTGFAYDRRDTDDNNYAEFCYLTHLTQGVRRGGAAAIDLAYLACGRLDGYWERGLSPWDLAAGVVIVREAGGVVTAYDQSPFDLASGRILATNGHLHAALSHALQRVKPLGFAFLPDD</sequence>
<dbReference type="Pfam" id="PF00459">
    <property type="entry name" value="Inositol_P"/>
    <property type="match status" value="1"/>
</dbReference>
<dbReference type="InterPro" id="IPR022337">
    <property type="entry name" value="Inositol_monophosphatase_SuhB"/>
</dbReference>
<dbReference type="CDD" id="cd01639">
    <property type="entry name" value="IMPase"/>
    <property type="match status" value="1"/>
</dbReference>
<evidence type="ECO:0000256" key="2">
    <source>
        <dbReference type="ARBA" id="ARBA00001946"/>
    </source>
</evidence>
<dbReference type="SUPFAM" id="SSF56655">
    <property type="entry name" value="Carbohydrate phosphatase"/>
    <property type="match status" value="1"/>
</dbReference>
<dbReference type="EC" id="3.1.3.25" evidence="8"/>
<dbReference type="GO" id="GO:0006020">
    <property type="term" value="P:inositol metabolic process"/>
    <property type="evidence" value="ECO:0007669"/>
    <property type="project" value="TreeGrafter"/>
</dbReference>
<name>A0A2D2Q0Z4_PARLV</name>
<reference evidence="10" key="2">
    <citation type="journal article" date="2022" name="Front. Microbiol.">
        <title>Comparative Genomic Analysis Revealed Distinct Molecular Components and Organization of CO2-Concentrating Mechanism in Thermophilic Cyanobacteria.</title>
        <authorList>
            <person name="Tang J."/>
            <person name="Zhou H."/>
            <person name="Yao D."/>
            <person name="Riaz S."/>
            <person name="You D."/>
            <person name="Klepacz-Smolka A."/>
            <person name="Daroch M."/>
        </authorList>
    </citation>
    <scope>NUCLEOTIDE SEQUENCE [LARGE SCALE GENOMIC DNA]</scope>
    <source>
        <strain evidence="10">PCC 6715</strain>
    </source>
</reference>
<dbReference type="GO" id="GO:0046872">
    <property type="term" value="F:metal ion binding"/>
    <property type="evidence" value="ECO:0007669"/>
    <property type="project" value="UniProtKB-KW"/>
</dbReference>
<gene>
    <name evidence="9" type="ORF">BRW62_04785</name>
</gene>
<dbReference type="EMBL" id="CP018092">
    <property type="protein sequence ID" value="ATS18180.1"/>
    <property type="molecule type" value="Genomic_DNA"/>
</dbReference>
<dbReference type="InterPro" id="IPR033942">
    <property type="entry name" value="IMPase"/>
</dbReference>
<evidence type="ECO:0000313" key="9">
    <source>
        <dbReference type="EMBL" id="ATS18180.1"/>
    </source>
</evidence>
<keyword evidence="4 7" id="KW-0479">Metal-binding</keyword>
<dbReference type="PANTHER" id="PTHR20854">
    <property type="entry name" value="INOSITOL MONOPHOSPHATASE"/>
    <property type="match status" value="1"/>
</dbReference>
<dbReference type="InterPro" id="IPR020550">
    <property type="entry name" value="Inositol_monophosphatase_CS"/>
</dbReference>
<dbReference type="AlphaFoldDB" id="A0A2D2Q0Z4"/>
<evidence type="ECO:0000256" key="4">
    <source>
        <dbReference type="ARBA" id="ARBA00022723"/>
    </source>
</evidence>
<dbReference type="FunFam" id="3.30.540.10:FF:000003">
    <property type="entry name" value="Inositol-1-monophosphatase"/>
    <property type="match status" value="1"/>
</dbReference>
<dbReference type="FunFam" id="3.40.190.80:FF:000002">
    <property type="entry name" value="Inositol-1-monophosphatase"/>
    <property type="match status" value="1"/>
</dbReference>
<evidence type="ECO:0000256" key="1">
    <source>
        <dbReference type="ARBA" id="ARBA00001033"/>
    </source>
</evidence>
<comment type="similarity">
    <text evidence="3 8">Belongs to the inositol monophosphatase superfamily.</text>
</comment>
<evidence type="ECO:0000256" key="5">
    <source>
        <dbReference type="ARBA" id="ARBA00022801"/>
    </source>
</evidence>
<keyword evidence="6 7" id="KW-0460">Magnesium</keyword>
<proteinExistence type="inferred from homology"/>
<keyword evidence="10" id="KW-1185">Reference proteome</keyword>
<evidence type="ECO:0000256" key="7">
    <source>
        <dbReference type="PIRSR" id="PIRSR600760-2"/>
    </source>
</evidence>
<dbReference type="OrthoDB" id="9772456at2"/>
<dbReference type="KEGG" id="slw:BRW62_04785"/>
<dbReference type="GO" id="GO:0046854">
    <property type="term" value="P:phosphatidylinositol phosphate biosynthetic process"/>
    <property type="evidence" value="ECO:0007669"/>
    <property type="project" value="InterPro"/>
</dbReference>
<evidence type="ECO:0000313" key="10">
    <source>
        <dbReference type="Proteomes" id="UP000231057"/>
    </source>
</evidence>
<evidence type="ECO:0000256" key="8">
    <source>
        <dbReference type="RuleBase" id="RU364068"/>
    </source>
</evidence>
<feature type="binding site" evidence="7">
    <location>
        <position position="223"/>
    </location>
    <ligand>
        <name>Mg(2+)</name>
        <dbReference type="ChEBI" id="CHEBI:18420"/>
        <label>1</label>
        <note>catalytic</note>
    </ligand>
</feature>
<dbReference type="GO" id="GO:0007165">
    <property type="term" value="P:signal transduction"/>
    <property type="evidence" value="ECO:0007669"/>
    <property type="project" value="TreeGrafter"/>
</dbReference>
<dbReference type="InterPro" id="IPR020583">
    <property type="entry name" value="Inositol_monoP_metal-BS"/>
</dbReference>
<feature type="binding site" evidence="7">
    <location>
        <position position="97"/>
    </location>
    <ligand>
        <name>Mg(2+)</name>
        <dbReference type="ChEBI" id="CHEBI:18420"/>
        <label>1</label>
        <note>catalytic</note>
    </ligand>
</feature>
<comment type="catalytic activity">
    <reaction evidence="1 8">
        <text>a myo-inositol phosphate + H2O = myo-inositol + phosphate</text>
        <dbReference type="Rhea" id="RHEA:24056"/>
        <dbReference type="ChEBI" id="CHEBI:15377"/>
        <dbReference type="ChEBI" id="CHEBI:17268"/>
        <dbReference type="ChEBI" id="CHEBI:43474"/>
        <dbReference type="ChEBI" id="CHEBI:84139"/>
        <dbReference type="EC" id="3.1.3.25"/>
    </reaction>
</comment>
<dbReference type="PRINTS" id="PR00377">
    <property type="entry name" value="IMPHPHTASES"/>
</dbReference>
<feature type="binding site" evidence="7">
    <location>
        <position position="78"/>
    </location>
    <ligand>
        <name>Mg(2+)</name>
        <dbReference type="ChEBI" id="CHEBI:18420"/>
        <label>1</label>
        <note>catalytic</note>
    </ligand>
</feature>
<dbReference type="Gene3D" id="3.40.190.80">
    <property type="match status" value="1"/>
</dbReference>
<dbReference type="Gene3D" id="3.30.540.10">
    <property type="entry name" value="Fructose-1,6-Bisphosphatase, subunit A, domain 1"/>
    <property type="match status" value="1"/>
</dbReference>
<organism evidence="9 10">
    <name type="scientific">Parathermosynechococcus lividus PCC 6715</name>
    <dbReference type="NCBI Taxonomy" id="1917166"/>
    <lineage>
        <taxon>Bacteria</taxon>
        <taxon>Bacillati</taxon>
        <taxon>Cyanobacteriota</taxon>
        <taxon>Cyanophyceae</taxon>
        <taxon>Acaryochloridales</taxon>
        <taxon>Thermosynechococcaceae</taxon>
        <taxon>Parathermosynechococcus</taxon>
    </lineage>
</organism>
<comment type="cofactor">
    <cofactor evidence="2 7 8">
        <name>Mg(2+)</name>
        <dbReference type="ChEBI" id="CHEBI:18420"/>
    </cofactor>
</comment>
<dbReference type="InterPro" id="IPR000760">
    <property type="entry name" value="Inositol_monophosphatase-like"/>
</dbReference>
<reference evidence="9 10" key="1">
    <citation type="submission" date="2016-11" db="EMBL/GenBank/DDBJ databases">
        <title>Complete genome sequence of thermophilic cyanobacteria strain Synechococcus sp. PCC6715.</title>
        <authorList>
            <person name="Tang J."/>
            <person name="Daroch M."/>
            <person name="Liang Y."/>
            <person name="Jiang D."/>
            <person name="Shah M."/>
        </authorList>
    </citation>
    <scope>NUCLEOTIDE SEQUENCE [LARGE SCALE GENOMIC DNA]</scope>
    <source>
        <strain evidence="9 10">PCC 6715</strain>
    </source>
</reference>
<dbReference type="PROSITE" id="PS00629">
    <property type="entry name" value="IMP_1"/>
    <property type="match status" value="1"/>
</dbReference>